<dbReference type="RefSeq" id="WP_290595224.1">
    <property type="nucleotide sequence ID" value="NZ_CAKZIO010000003.1"/>
</dbReference>
<feature type="transmembrane region" description="Helical" evidence="7">
    <location>
        <begin position="321"/>
        <end position="342"/>
    </location>
</feature>
<comment type="similarity">
    <text evidence="2">Belongs to the acyltransferase 3 family.</text>
</comment>
<evidence type="ECO:0000313" key="10">
    <source>
        <dbReference type="Proteomes" id="UP000248606"/>
    </source>
</evidence>
<sequence>MEDKPVKPRIVWVDIAKGISILTVVFLHLSTCGIDAGSSPGQWYQISSYLVHLRMPLFFMVSGLFAAKIRRFTFAELFVKRTWLWGVPFVIWGAVVLISSHFVRGTSLDGFWEEWGRGIIFPENGIWFLMALLVFTFLIWVCRKVRGRYMLIASILLTLVASFIGGTSVQAGPLWSWKRLAMYFSSYCIGLYGRQLVLRFASRIRWYWAVLLVVLLFVMERGYQHITNEFASACANIFLIGYGLIAGVAVAVAFDGTHIGKLLSYLGRHTLEIYLLNEILVWIFYKDIFPHIDTNTGTDMRTWKEWELFIHPQGVLSSMKFWSPIIGLVFVTGCALFIRFMIKGSRLDYIFTPPTFKWMNKWIDNSLQKREKAQAQKCVQESNGKEKCTIIEDNTLPRSSLLPKAR</sequence>
<organism evidence="9 10">
    <name type="scientific">Lawsonella clevelandensis</name>
    <dbReference type="NCBI Taxonomy" id="1528099"/>
    <lineage>
        <taxon>Bacteria</taxon>
        <taxon>Bacillati</taxon>
        <taxon>Actinomycetota</taxon>
        <taxon>Actinomycetes</taxon>
        <taxon>Mycobacteriales</taxon>
        <taxon>Lawsonellaceae</taxon>
        <taxon>Lawsonella</taxon>
    </lineage>
</organism>
<dbReference type="PANTHER" id="PTHR40074:SF2">
    <property type="entry name" value="O-ACETYLTRANSFERASE WECH"/>
    <property type="match status" value="1"/>
</dbReference>
<dbReference type="GO" id="GO:0005886">
    <property type="term" value="C:plasma membrane"/>
    <property type="evidence" value="ECO:0007669"/>
    <property type="project" value="UniProtKB-SubCell"/>
</dbReference>
<proteinExistence type="inferred from homology"/>
<evidence type="ECO:0000256" key="6">
    <source>
        <dbReference type="ARBA" id="ARBA00023136"/>
    </source>
</evidence>
<keyword evidence="4 7" id="KW-0812">Transmembrane</keyword>
<feature type="transmembrane region" description="Helical" evidence="7">
    <location>
        <begin position="49"/>
        <end position="70"/>
    </location>
</feature>
<evidence type="ECO:0000256" key="3">
    <source>
        <dbReference type="ARBA" id="ARBA00022475"/>
    </source>
</evidence>
<feature type="transmembrane region" description="Helical" evidence="7">
    <location>
        <begin position="230"/>
        <end position="254"/>
    </location>
</feature>
<reference evidence="9 10" key="1">
    <citation type="submission" date="2017-08" db="EMBL/GenBank/DDBJ databases">
        <title>Infants hospitalized years apart are colonized by the same room-sourced microbial strains.</title>
        <authorList>
            <person name="Brooks B."/>
            <person name="Olm M.R."/>
            <person name="Firek B.A."/>
            <person name="Baker R."/>
            <person name="Thomas B.C."/>
            <person name="Morowitz M.J."/>
            <person name="Banfield J.F."/>
        </authorList>
    </citation>
    <scope>NUCLEOTIDE SEQUENCE [LARGE SCALE GENOMIC DNA]</scope>
    <source>
        <strain evidence="9">S2_006_000_R1_57</strain>
    </source>
</reference>
<evidence type="ECO:0000256" key="7">
    <source>
        <dbReference type="SAM" id="Phobius"/>
    </source>
</evidence>
<protein>
    <recommendedName>
        <fullName evidence="8">Acyltransferase 3 domain-containing protein</fullName>
    </recommendedName>
</protein>
<comment type="subcellular location">
    <subcellularLocation>
        <location evidence="1">Cell membrane</location>
        <topology evidence="1">Multi-pass membrane protein</topology>
    </subcellularLocation>
</comment>
<gene>
    <name evidence="9" type="ORF">DI579_02190</name>
</gene>
<evidence type="ECO:0000256" key="2">
    <source>
        <dbReference type="ARBA" id="ARBA00007400"/>
    </source>
</evidence>
<feature type="transmembrane region" description="Helical" evidence="7">
    <location>
        <begin position="12"/>
        <end position="29"/>
    </location>
</feature>
<evidence type="ECO:0000256" key="1">
    <source>
        <dbReference type="ARBA" id="ARBA00004651"/>
    </source>
</evidence>
<keyword evidence="3" id="KW-1003">Cell membrane</keyword>
<feature type="domain" description="Acyltransferase 3" evidence="8">
    <location>
        <begin position="11"/>
        <end position="337"/>
    </location>
</feature>
<dbReference type="PANTHER" id="PTHR40074">
    <property type="entry name" value="O-ACETYLTRANSFERASE WECH"/>
    <property type="match status" value="1"/>
</dbReference>
<feature type="transmembrane region" description="Helical" evidence="7">
    <location>
        <begin position="124"/>
        <end position="142"/>
    </location>
</feature>
<feature type="transmembrane region" description="Helical" evidence="7">
    <location>
        <begin position="82"/>
        <end position="104"/>
    </location>
</feature>
<dbReference type="AlphaFoldDB" id="A0A2W5IG50"/>
<dbReference type="Proteomes" id="UP000248606">
    <property type="component" value="Unassembled WGS sequence"/>
</dbReference>
<feature type="transmembrane region" description="Helical" evidence="7">
    <location>
        <begin position="206"/>
        <end position="224"/>
    </location>
</feature>
<name>A0A2W5IG50_9ACTN</name>
<dbReference type="InterPro" id="IPR002656">
    <property type="entry name" value="Acyl_transf_3_dom"/>
</dbReference>
<evidence type="ECO:0000256" key="4">
    <source>
        <dbReference type="ARBA" id="ARBA00022692"/>
    </source>
</evidence>
<comment type="caution">
    <text evidence="9">The sequence shown here is derived from an EMBL/GenBank/DDBJ whole genome shotgun (WGS) entry which is preliminary data.</text>
</comment>
<feature type="transmembrane region" description="Helical" evidence="7">
    <location>
        <begin position="149"/>
        <end position="169"/>
    </location>
</feature>
<keyword evidence="5 7" id="KW-1133">Transmembrane helix</keyword>
<dbReference type="Pfam" id="PF01757">
    <property type="entry name" value="Acyl_transf_3"/>
    <property type="match status" value="1"/>
</dbReference>
<evidence type="ECO:0000313" key="9">
    <source>
        <dbReference type="EMBL" id="PZP89983.1"/>
    </source>
</evidence>
<dbReference type="EMBL" id="QFOZ01000001">
    <property type="protein sequence ID" value="PZP89983.1"/>
    <property type="molecule type" value="Genomic_DNA"/>
</dbReference>
<accession>A0A2W5IG50</accession>
<keyword evidence="6 7" id="KW-0472">Membrane</keyword>
<evidence type="ECO:0000256" key="5">
    <source>
        <dbReference type="ARBA" id="ARBA00022989"/>
    </source>
</evidence>
<evidence type="ECO:0000259" key="8">
    <source>
        <dbReference type="Pfam" id="PF01757"/>
    </source>
</evidence>
<dbReference type="GO" id="GO:0009246">
    <property type="term" value="P:enterobacterial common antigen biosynthetic process"/>
    <property type="evidence" value="ECO:0007669"/>
    <property type="project" value="TreeGrafter"/>
</dbReference>
<dbReference type="GO" id="GO:0016413">
    <property type="term" value="F:O-acetyltransferase activity"/>
    <property type="evidence" value="ECO:0007669"/>
    <property type="project" value="TreeGrafter"/>
</dbReference>